<organism evidence="2 3">
    <name type="scientific">Natronomonas moolapensis (strain DSM 18674 / CECT 7526 / JCM 14361 / 8.8.11)</name>
    <dbReference type="NCBI Taxonomy" id="268739"/>
    <lineage>
        <taxon>Archaea</taxon>
        <taxon>Methanobacteriati</taxon>
        <taxon>Methanobacteriota</taxon>
        <taxon>Stenosarchaea group</taxon>
        <taxon>Halobacteria</taxon>
        <taxon>Halobacteriales</taxon>
        <taxon>Natronomonadaceae</taxon>
        <taxon>Natronomonas</taxon>
    </lineage>
</organism>
<accession>M1XKT2</accession>
<dbReference type="PANTHER" id="PTHR43510">
    <property type="entry name" value="AMINOTRANSFERASE FUNCTION, HYPOTHETICAL (EUROFUNG)"/>
    <property type="match status" value="1"/>
</dbReference>
<proteinExistence type="predicted"/>
<protein>
    <submittedName>
        <fullName evidence="2">Pyridoxal phosphate-dependent aminotransferase</fullName>
        <ecNumber evidence="2">2.6.1.-</ecNumber>
    </submittedName>
</protein>
<dbReference type="Gene3D" id="3.90.1150.10">
    <property type="entry name" value="Aspartate Aminotransferase, domain 1"/>
    <property type="match status" value="1"/>
</dbReference>
<dbReference type="GO" id="GO:0008483">
    <property type="term" value="F:transaminase activity"/>
    <property type="evidence" value="ECO:0007669"/>
    <property type="project" value="UniProtKB-KW"/>
</dbReference>
<dbReference type="OrthoDB" id="33635at2157"/>
<keyword evidence="2" id="KW-0808">Transferase</keyword>
<name>M1XKT2_NATM8</name>
<dbReference type="PANTHER" id="PTHR43510:SF1">
    <property type="entry name" value="AMINOTRANSFERASE FUNCTION, HYPOTHETICAL (EUROFUNG)"/>
    <property type="match status" value="1"/>
</dbReference>
<dbReference type="EC" id="2.6.1.-" evidence="2"/>
<evidence type="ECO:0000313" key="3">
    <source>
        <dbReference type="Proteomes" id="UP000011867"/>
    </source>
</evidence>
<dbReference type="EMBL" id="HF582854">
    <property type="protein sequence ID" value="CCQ36461.1"/>
    <property type="molecule type" value="Genomic_DNA"/>
</dbReference>
<evidence type="ECO:0000259" key="1">
    <source>
        <dbReference type="Pfam" id="PF00155"/>
    </source>
</evidence>
<dbReference type="Gene3D" id="3.40.640.10">
    <property type="entry name" value="Type I PLP-dependent aspartate aminotransferase-like (Major domain)"/>
    <property type="match status" value="1"/>
</dbReference>
<dbReference type="STRING" id="268739.Nmlp_2292"/>
<feature type="domain" description="Aminotransferase class I/classII large" evidence="1">
    <location>
        <begin position="42"/>
        <end position="345"/>
    </location>
</feature>
<gene>
    <name evidence="2" type="primary">aspC5</name>
    <name evidence="2" type="ordered locus">Nmlp_2292</name>
</gene>
<dbReference type="InterPro" id="IPR015422">
    <property type="entry name" value="PyrdxlP-dep_Trfase_small"/>
</dbReference>
<dbReference type="GO" id="GO:0030170">
    <property type="term" value="F:pyridoxal phosphate binding"/>
    <property type="evidence" value="ECO:0007669"/>
    <property type="project" value="InterPro"/>
</dbReference>
<dbReference type="eggNOG" id="arCOG04333">
    <property type="taxonomic scope" value="Archaea"/>
</dbReference>
<sequence>MEISPFELERWFAEVEADADVMLAESGVRPLSVDRFDTDPGTLGYVVPTSGDPEFRAAVGAHHDRDASETIFTCGTQEANLLAMLSVLDDHAVVVTPTYGSFVGLGDALGDVTRVPLSEPDWTLDSEAVGEALCPDTDLVVVVNPNNPTGRYHDETTIRALYERCADNGTYLLCDEVYRLLAEEPIPPVASFGRYGVSTGGVSKAFGLAGLRFGWLCGPRAVVAAAENWKDYTTIAPPAFGQHIAEQAFERRAEILAENREHTAENRAVVEAFLETHGLGWSAPDCGVNGFLRVPEGFAGGESFCRSLLAEESVVLAPGEAFGRPQWVRIGFGLPGAELDEGLARVGAFLDRHR</sequence>
<keyword evidence="3" id="KW-1185">Reference proteome</keyword>
<dbReference type="Proteomes" id="UP000011867">
    <property type="component" value="Chromosome"/>
</dbReference>
<dbReference type="KEGG" id="nmo:Nmlp_2292"/>
<dbReference type="HOGENOM" id="CLU_017584_4_4_2"/>
<dbReference type="CDD" id="cd00609">
    <property type="entry name" value="AAT_like"/>
    <property type="match status" value="1"/>
</dbReference>
<dbReference type="InterPro" id="IPR004839">
    <property type="entry name" value="Aminotransferase_I/II_large"/>
</dbReference>
<dbReference type="RefSeq" id="WP_015409260.1">
    <property type="nucleotide sequence ID" value="NC_020388.1"/>
</dbReference>
<dbReference type="InterPro" id="IPR015421">
    <property type="entry name" value="PyrdxlP-dep_Trfase_major"/>
</dbReference>
<keyword evidence="2" id="KW-0032">Aminotransferase</keyword>
<dbReference type="AlphaFoldDB" id="M1XKT2"/>
<reference evidence="2 3" key="1">
    <citation type="journal article" date="2013" name="Genome Announc.">
        <title>Genome of the haloarchaeon Natronomonas moolapensis, a neutrophilic member of a previously haloalkaliphilic genus.</title>
        <authorList>
            <person name="Dyall-Smith M.L."/>
            <person name="Pfeiffer F."/>
            <person name="Oberwinkler T."/>
            <person name="Klee K."/>
            <person name="Rampp M."/>
            <person name="Palm P."/>
            <person name="Gross K."/>
            <person name="Schuster S.C."/>
            <person name="Oesterhelt D."/>
        </authorList>
    </citation>
    <scope>NUCLEOTIDE SEQUENCE [LARGE SCALE GENOMIC DNA]</scope>
    <source>
        <strain evidence="3">DSM 18674 / JCM 14361 / 8.8.11</strain>
    </source>
</reference>
<dbReference type="SUPFAM" id="SSF53383">
    <property type="entry name" value="PLP-dependent transferases"/>
    <property type="match status" value="1"/>
</dbReference>
<evidence type="ECO:0000313" key="2">
    <source>
        <dbReference type="EMBL" id="CCQ36461.1"/>
    </source>
</evidence>
<dbReference type="Pfam" id="PF00155">
    <property type="entry name" value="Aminotran_1_2"/>
    <property type="match status" value="1"/>
</dbReference>
<dbReference type="InterPro" id="IPR015424">
    <property type="entry name" value="PyrdxlP-dep_Trfase"/>
</dbReference>
<dbReference type="GeneID" id="14652728"/>